<keyword evidence="7 8" id="KW-0472">Membrane</keyword>
<evidence type="ECO:0000256" key="6">
    <source>
        <dbReference type="ARBA" id="ARBA00022989"/>
    </source>
</evidence>
<dbReference type="Pfam" id="PF01594">
    <property type="entry name" value="AI-2E_transport"/>
    <property type="match status" value="1"/>
</dbReference>
<feature type="transmembrane region" description="Helical" evidence="8">
    <location>
        <begin position="71"/>
        <end position="90"/>
    </location>
</feature>
<comment type="similarity">
    <text evidence="2">Belongs to the autoinducer-2 exporter (AI-2E) (TC 2.A.86) family.</text>
</comment>
<keyword evidence="6 8" id="KW-1133">Transmembrane helix</keyword>
<feature type="transmembrane region" description="Helical" evidence="8">
    <location>
        <begin position="332"/>
        <end position="358"/>
    </location>
</feature>
<feature type="transmembrane region" description="Helical" evidence="8">
    <location>
        <begin position="12"/>
        <end position="35"/>
    </location>
</feature>
<evidence type="ECO:0000256" key="2">
    <source>
        <dbReference type="ARBA" id="ARBA00009773"/>
    </source>
</evidence>
<feature type="transmembrane region" description="Helical" evidence="8">
    <location>
        <begin position="271"/>
        <end position="290"/>
    </location>
</feature>
<feature type="transmembrane region" description="Helical" evidence="8">
    <location>
        <begin position="41"/>
        <end position="59"/>
    </location>
</feature>
<feature type="transmembrane region" description="Helical" evidence="8">
    <location>
        <begin position="168"/>
        <end position="195"/>
    </location>
</feature>
<dbReference type="Proteomes" id="UP001221189">
    <property type="component" value="Unassembled WGS sequence"/>
</dbReference>
<evidence type="ECO:0000256" key="4">
    <source>
        <dbReference type="ARBA" id="ARBA00022475"/>
    </source>
</evidence>
<dbReference type="EMBL" id="JAQQXT010000011">
    <property type="protein sequence ID" value="MDC8773385.1"/>
    <property type="molecule type" value="Genomic_DNA"/>
</dbReference>
<evidence type="ECO:0000256" key="1">
    <source>
        <dbReference type="ARBA" id="ARBA00004651"/>
    </source>
</evidence>
<protein>
    <submittedName>
        <fullName evidence="9">AI-2E family transporter</fullName>
    </submittedName>
</protein>
<evidence type="ECO:0000313" key="9">
    <source>
        <dbReference type="EMBL" id="MDC8773385.1"/>
    </source>
</evidence>
<keyword evidence="5 8" id="KW-0812">Transmembrane</keyword>
<dbReference type="RefSeq" id="WP_273601516.1">
    <property type="nucleotide sequence ID" value="NZ_JAQQXT010000011.1"/>
</dbReference>
<evidence type="ECO:0000256" key="7">
    <source>
        <dbReference type="ARBA" id="ARBA00023136"/>
    </source>
</evidence>
<feature type="transmembrane region" description="Helical" evidence="8">
    <location>
        <begin position="232"/>
        <end position="251"/>
    </location>
</feature>
<keyword evidence="3" id="KW-0813">Transport</keyword>
<name>A0ABT5KKE2_9BURK</name>
<dbReference type="PANTHER" id="PTHR21716:SF53">
    <property type="entry name" value="PERMEASE PERM-RELATED"/>
    <property type="match status" value="1"/>
</dbReference>
<comment type="caution">
    <text evidence="9">The sequence shown here is derived from an EMBL/GenBank/DDBJ whole genome shotgun (WGS) entry which is preliminary data.</text>
</comment>
<proteinExistence type="inferred from homology"/>
<gene>
    <name evidence="9" type="ORF">PRZ03_17520</name>
</gene>
<evidence type="ECO:0000256" key="8">
    <source>
        <dbReference type="SAM" id="Phobius"/>
    </source>
</evidence>
<sequence length="377" mass="40799">MTEMPRTPKPRLHIPANAGNTSLVILAALALLFALRWASSVLVPLTLGLMFSYALTPMVDGLQRRCHLPRVLGAALLLLSLGGSLVWTAYKFSDDAVQLLESLPEVSKKVQSAVRAHRSPDESTIGKVQRAAAEIEQAAQQSGPPAPAPGRGVTRVRIERPQFNLQDYLWSGTLGLAASLGQALVVSFITFFLLVSGQTFRRKMVKIAGPSFARRRVMMQALNEVNGQIQRYLLVQLFTSVVAGLAVWISFSWLGMEYAGVWGLLAFGLDFIPYIGAIILAVTASLVGFVQFGAVDMALAVGVTVMTIHMLSGNLLSPWLMSRAARMNPVAIFVGLLLFAWLWGLWGLLLGVPVLTVVKAICDRVDPLQPIGELLGS</sequence>
<dbReference type="PANTHER" id="PTHR21716">
    <property type="entry name" value="TRANSMEMBRANE PROTEIN"/>
    <property type="match status" value="1"/>
</dbReference>
<accession>A0ABT5KKE2</accession>
<comment type="subcellular location">
    <subcellularLocation>
        <location evidence="1">Cell membrane</location>
        <topology evidence="1">Multi-pass membrane protein</topology>
    </subcellularLocation>
</comment>
<keyword evidence="4" id="KW-1003">Cell membrane</keyword>
<dbReference type="InterPro" id="IPR002549">
    <property type="entry name" value="AI-2E-like"/>
</dbReference>
<organism evidence="9 10">
    <name type="scientific">Roseateles albus</name>
    <dbReference type="NCBI Taxonomy" id="2987525"/>
    <lineage>
        <taxon>Bacteria</taxon>
        <taxon>Pseudomonadati</taxon>
        <taxon>Pseudomonadota</taxon>
        <taxon>Betaproteobacteria</taxon>
        <taxon>Burkholderiales</taxon>
        <taxon>Sphaerotilaceae</taxon>
        <taxon>Roseateles</taxon>
    </lineage>
</organism>
<feature type="transmembrane region" description="Helical" evidence="8">
    <location>
        <begin position="297"/>
        <end position="320"/>
    </location>
</feature>
<keyword evidence="10" id="KW-1185">Reference proteome</keyword>
<evidence type="ECO:0000313" key="10">
    <source>
        <dbReference type="Proteomes" id="UP001221189"/>
    </source>
</evidence>
<evidence type="ECO:0000256" key="5">
    <source>
        <dbReference type="ARBA" id="ARBA00022692"/>
    </source>
</evidence>
<evidence type="ECO:0000256" key="3">
    <source>
        <dbReference type="ARBA" id="ARBA00022448"/>
    </source>
</evidence>
<reference evidence="9 10" key="1">
    <citation type="submission" date="2022-10" db="EMBL/GenBank/DDBJ databases">
        <title>Paucibacter sp. hw1 Genome sequencing.</title>
        <authorList>
            <person name="Park S."/>
        </authorList>
    </citation>
    <scope>NUCLEOTIDE SEQUENCE [LARGE SCALE GENOMIC DNA]</scope>
    <source>
        <strain evidence="10">hw1</strain>
    </source>
</reference>